<dbReference type="Pfam" id="PF18981">
    <property type="entry name" value="InlK_D3"/>
    <property type="match status" value="1"/>
</dbReference>
<gene>
    <name evidence="11" type="ORF">HCB47_10530</name>
</gene>
<keyword evidence="8" id="KW-1133">Transmembrane helix</keyword>
<proteinExistence type="predicted"/>
<evidence type="ECO:0000256" key="6">
    <source>
        <dbReference type="ARBA" id="ARBA00023088"/>
    </source>
</evidence>
<keyword evidence="8" id="KW-0472">Membrane</keyword>
<evidence type="ECO:0000313" key="12">
    <source>
        <dbReference type="Proteomes" id="UP000558070"/>
    </source>
</evidence>
<evidence type="ECO:0000259" key="10">
    <source>
        <dbReference type="PROSITE" id="PS50847"/>
    </source>
</evidence>
<dbReference type="RefSeq" id="WP_185607996.1">
    <property type="nucleotide sequence ID" value="NZ_JAARZO010000003.1"/>
</dbReference>
<reference evidence="11 12" key="1">
    <citation type="submission" date="2020-03" db="EMBL/GenBank/DDBJ databases">
        <title>Soil Listeria distribution.</title>
        <authorList>
            <person name="Liao J."/>
            <person name="Wiedmann M."/>
        </authorList>
    </citation>
    <scope>NUCLEOTIDE SEQUENCE [LARGE SCALE GENOMIC DNA]</scope>
    <source>
        <strain evidence="11 12">FSL L7-0072</strain>
    </source>
</reference>
<evidence type="ECO:0000256" key="5">
    <source>
        <dbReference type="ARBA" id="ARBA00022737"/>
    </source>
</evidence>
<keyword evidence="8" id="KW-0812">Transmembrane</keyword>
<evidence type="ECO:0000256" key="7">
    <source>
        <dbReference type="SAM" id="MobiDB-lite"/>
    </source>
</evidence>
<organism evidence="11 12">
    <name type="scientific">Listeria farberi</name>
    <dbReference type="NCBI Taxonomy" id="2713500"/>
    <lineage>
        <taxon>Bacteria</taxon>
        <taxon>Bacillati</taxon>
        <taxon>Bacillota</taxon>
        <taxon>Bacilli</taxon>
        <taxon>Bacillales</taxon>
        <taxon>Listeriaceae</taxon>
        <taxon>Listeria</taxon>
    </lineage>
</organism>
<dbReference type="Gene3D" id="2.60.40.10">
    <property type="entry name" value="Immunoglobulins"/>
    <property type="match status" value="1"/>
</dbReference>
<dbReference type="Pfam" id="PF06458">
    <property type="entry name" value="MucBP"/>
    <property type="match status" value="1"/>
</dbReference>
<dbReference type="EMBL" id="JAARZO010000003">
    <property type="protein sequence ID" value="MBC2288051.1"/>
    <property type="molecule type" value="Genomic_DNA"/>
</dbReference>
<evidence type="ECO:0000256" key="1">
    <source>
        <dbReference type="ARBA" id="ARBA00004168"/>
    </source>
</evidence>
<name>A0A7X1DF61_9LIST</name>
<evidence type="ECO:0000256" key="2">
    <source>
        <dbReference type="ARBA" id="ARBA00022512"/>
    </source>
</evidence>
<evidence type="ECO:0000256" key="3">
    <source>
        <dbReference type="ARBA" id="ARBA00022525"/>
    </source>
</evidence>
<keyword evidence="3" id="KW-0964">Secreted</keyword>
<evidence type="ECO:0000256" key="8">
    <source>
        <dbReference type="SAM" id="Phobius"/>
    </source>
</evidence>
<dbReference type="NCBIfam" id="NF033932">
    <property type="entry name" value="LapB_rpt_80"/>
    <property type="match status" value="1"/>
</dbReference>
<feature type="domain" description="Gram-positive cocci surface proteins LPxTG" evidence="10">
    <location>
        <begin position="389"/>
        <end position="421"/>
    </location>
</feature>
<feature type="signal peptide" evidence="9">
    <location>
        <begin position="1"/>
        <end position="30"/>
    </location>
</feature>
<evidence type="ECO:0000256" key="9">
    <source>
        <dbReference type="SAM" id="SignalP"/>
    </source>
</evidence>
<dbReference type="InterPro" id="IPR013783">
    <property type="entry name" value="Ig-like_fold"/>
</dbReference>
<keyword evidence="4 9" id="KW-0732">Signal</keyword>
<dbReference type="Pfam" id="PF00746">
    <property type="entry name" value="Gram_pos_anchor"/>
    <property type="match status" value="1"/>
</dbReference>
<protein>
    <submittedName>
        <fullName evidence="11">LapB repeat-containing protein</fullName>
    </submittedName>
</protein>
<dbReference type="PROSITE" id="PS50847">
    <property type="entry name" value="GRAM_POS_ANCHORING"/>
    <property type="match status" value="1"/>
</dbReference>
<feature type="region of interest" description="Disordered" evidence="7">
    <location>
        <begin position="364"/>
        <end position="391"/>
    </location>
</feature>
<dbReference type="Proteomes" id="UP000558070">
    <property type="component" value="Unassembled WGS sequence"/>
</dbReference>
<keyword evidence="5" id="KW-0677">Repeat</keyword>
<dbReference type="NCBIfam" id="TIGR01167">
    <property type="entry name" value="LPXTG_anchor"/>
    <property type="match status" value="1"/>
</dbReference>
<dbReference type="AlphaFoldDB" id="A0A7X1DF61"/>
<keyword evidence="6" id="KW-0572">Peptidoglycan-anchor</keyword>
<dbReference type="InterPro" id="IPR009459">
    <property type="entry name" value="MucBP_dom"/>
</dbReference>
<feature type="chain" id="PRO_5030596906" evidence="9">
    <location>
        <begin position="31"/>
        <end position="421"/>
    </location>
</feature>
<dbReference type="Gene3D" id="3.10.20.320">
    <property type="entry name" value="Putative peptidoglycan bound protein (lpxtg motif)"/>
    <property type="match status" value="1"/>
</dbReference>
<keyword evidence="2" id="KW-0134">Cell wall</keyword>
<feature type="transmembrane region" description="Helical" evidence="8">
    <location>
        <begin position="399"/>
        <end position="418"/>
    </location>
</feature>
<evidence type="ECO:0000313" key="11">
    <source>
        <dbReference type="EMBL" id="MBC2288051.1"/>
    </source>
</evidence>
<dbReference type="InterPro" id="IPR044056">
    <property type="entry name" value="InlI_Ig-like"/>
</dbReference>
<dbReference type="InterPro" id="IPR019931">
    <property type="entry name" value="LPXTG_anchor"/>
</dbReference>
<evidence type="ECO:0000256" key="4">
    <source>
        <dbReference type="ARBA" id="ARBA00022729"/>
    </source>
</evidence>
<comment type="subcellular location">
    <subcellularLocation>
        <location evidence="1">Secreted</location>
        <location evidence="1">Cell wall</location>
        <topology evidence="1">Peptidoglycan-anchor</topology>
    </subcellularLocation>
</comment>
<accession>A0A7X1DF61</accession>
<sequence>MFTKKKTITSLIILGSLAGQIAITPISAQADTNRTNNISLLQNISENVNVPYKYTTTLTMPDLTGQTPENYQFEIKLVLPTGMDYTNLHIFVGEEDITDQTGTTNYDKETNSITYKFDKVTSWDSLSKSKIKMEWKTSYSGEGGEANIDSLLATLTATSKDRANNETTTRGTLKPKDINAPIVSADKTDISYSPGSNITEEQFLTDINASVTDNYDSTVSLTSNFSSAVDLLVAGNYSVNVQATDRAGNVSNTINVKVHIANPTPVAGAEVTVNYLDSAGNKLAESDTLTGIIDSDYQSTSKKISGYSLESTPENAMGTFTDTAQTVNYIYKKDIVNSTPVVENSVTPVPVVKKSAVTKPTEKVTVPIKESVPHTSTTSSEKKTTHTSLPTTGDTNQSIFAKILGGLLILISTPLLFFKKK</sequence>
<comment type="caution">
    <text evidence="11">The sequence shown here is derived from an EMBL/GenBank/DDBJ whole genome shotgun (WGS) entry which is preliminary data.</text>
</comment>